<evidence type="ECO:0000313" key="13">
    <source>
        <dbReference type="EMBL" id="MEX6690383.1"/>
    </source>
</evidence>
<proteinExistence type="inferred from homology"/>
<keyword evidence="10" id="KW-0732">Signal</keyword>
<keyword evidence="7 8" id="KW-0998">Cell outer membrane</keyword>
<dbReference type="InterPro" id="IPR023997">
    <property type="entry name" value="TonB-dep_OMP_SusC/RagA_CS"/>
</dbReference>
<dbReference type="InterPro" id="IPR008969">
    <property type="entry name" value="CarboxyPept-like_regulatory"/>
</dbReference>
<dbReference type="Gene3D" id="2.40.170.20">
    <property type="entry name" value="TonB-dependent receptor, beta-barrel domain"/>
    <property type="match status" value="1"/>
</dbReference>
<name>A0ABV3ZKM0_9BACT</name>
<sequence length="1017" mass="112145">MNRLLVFIMTVCFCFSNLIRAHAQQNTITGTVKNGASGDALAGVNVLVKGTQSGTQTDDKGEFSIKVKNENTTLVFSYVGYKSQEVKVGNQNVINVNLELEVAILDQVVVVGYGTQKSKDLTAPVVTIKNEEITKQPVSNALNALQGKVAGVMISTDGKPGGAPTMLIRGVGSVRGAVSPLYIVDEVFMDDVSSISPSDIESVTILKDASSCAIYGVRAANGVVIITTKKGTKNRPAKVSYNGYVGVQSITNKMPLVGSKQYVQLINEKMYSAFLRDTSKGTYSPFDPANYPTSTNWYDELLRNGFMQNHDLSVTGGSEKSAYYFGVGLFTQDGLVKKNDYTRFSLRGSHDITINKYVKTGYSLTLSTWQENAPADVLTRIHIIPPVFAPKDAQGNFTNPLESGFGIFANPSAVIEYNNSLNKNIRGLMNLYLEVKPIRNLTLKTSFTPDFKTTNSSIYVPKYWVSSAQYDTVAHLTKESNYNLNYVWDNTATYETRIEEHRIKAMVGFSAVHNSGELLRAVGTGVPDFTDATHYIDLGDKTGYSVVNYPYDKISALSYFGRVQYSFKERYLATATLRRDGSSKFPSDSRWGTFPSVGLGWIISDESFMKKVRGIDFLKARASWGKLGNDKIPQNAYTLTANTDARYSAIFGPYGSNVVSPGANITTAVQPRLKWEIVEESDAGVEAAFLRSRLNVTADYYHRLTRNAIFDVTLIGSSGASGTVLDNNADILNQGFEFTASWADNISNKFSYRIGANLTTINNRVQKLKNGTLPINDGDVVNGNLATYTQQGHPIGEFWVYQVDGIFQNFNDVHAYKNDKGVEYMPNAVPGDFKYKDINGDGVIDRKDRVTVGSYIPKITYGFNIGINYNSFDLSADFQGVAGNKIYNKKRANRFGNESYDADFYNHSWHGEGTSNTYPNADISGGLNAYPNTFFVESGSYFRIRNIQLGYTMPNALTKKIGIERLRFFVTSQNPFTYFKYNGVSPEITGGTATTMGIDNGVYPLSRTTTFGVNVNF</sequence>
<evidence type="ECO:0000313" key="14">
    <source>
        <dbReference type="Proteomes" id="UP001560573"/>
    </source>
</evidence>
<evidence type="ECO:0000256" key="7">
    <source>
        <dbReference type="ARBA" id="ARBA00023237"/>
    </source>
</evidence>
<evidence type="ECO:0000256" key="8">
    <source>
        <dbReference type="PROSITE-ProRule" id="PRU01360"/>
    </source>
</evidence>
<evidence type="ECO:0000256" key="3">
    <source>
        <dbReference type="ARBA" id="ARBA00022452"/>
    </source>
</evidence>
<organism evidence="13 14">
    <name type="scientific">Danxiaibacter flavus</name>
    <dbReference type="NCBI Taxonomy" id="3049108"/>
    <lineage>
        <taxon>Bacteria</taxon>
        <taxon>Pseudomonadati</taxon>
        <taxon>Bacteroidota</taxon>
        <taxon>Chitinophagia</taxon>
        <taxon>Chitinophagales</taxon>
        <taxon>Chitinophagaceae</taxon>
        <taxon>Danxiaibacter</taxon>
    </lineage>
</organism>
<accession>A0ABV3ZKM0</accession>
<dbReference type="NCBIfam" id="TIGR04056">
    <property type="entry name" value="OMP_RagA_SusC"/>
    <property type="match status" value="1"/>
</dbReference>
<dbReference type="RefSeq" id="WP_369331795.1">
    <property type="nucleotide sequence ID" value="NZ_JAULBC010000008.1"/>
</dbReference>
<comment type="subcellular location">
    <subcellularLocation>
        <location evidence="1 8">Cell outer membrane</location>
        <topology evidence="1 8">Multi-pass membrane protein</topology>
    </subcellularLocation>
</comment>
<dbReference type="Pfam" id="PF00593">
    <property type="entry name" value="TonB_dep_Rec_b-barrel"/>
    <property type="match status" value="1"/>
</dbReference>
<gene>
    <name evidence="13" type="ORF">QTN47_22925</name>
</gene>
<dbReference type="Gene3D" id="2.60.40.1120">
    <property type="entry name" value="Carboxypeptidase-like, regulatory domain"/>
    <property type="match status" value="1"/>
</dbReference>
<dbReference type="SUPFAM" id="SSF49464">
    <property type="entry name" value="Carboxypeptidase regulatory domain-like"/>
    <property type="match status" value="1"/>
</dbReference>
<dbReference type="InterPro" id="IPR000531">
    <property type="entry name" value="Beta-barrel_TonB"/>
</dbReference>
<feature type="domain" description="TonB-dependent receptor-like beta-barrel" evidence="11">
    <location>
        <begin position="430"/>
        <end position="957"/>
    </location>
</feature>
<dbReference type="EMBL" id="JAULBC010000008">
    <property type="protein sequence ID" value="MEX6690383.1"/>
    <property type="molecule type" value="Genomic_DNA"/>
</dbReference>
<feature type="domain" description="TonB-dependent receptor plug" evidence="12">
    <location>
        <begin position="119"/>
        <end position="223"/>
    </location>
</feature>
<keyword evidence="5 9" id="KW-0798">TonB box</keyword>
<evidence type="ECO:0000259" key="11">
    <source>
        <dbReference type="Pfam" id="PF00593"/>
    </source>
</evidence>
<dbReference type="InterPro" id="IPR039426">
    <property type="entry name" value="TonB-dep_rcpt-like"/>
</dbReference>
<dbReference type="Gene3D" id="2.170.130.10">
    <property type="entry name" value="TonB-dependent receptor, plug domain"/>
    <property type="match status" value="1"/>
</dbReference>
<dbReference type="InterPro" id="IPR012910">
    <property type="entry name" value="Plug_dom"/>
</dbReference>
<keyword evidence="4 8" id="KW-0812">Transmembrane</keyword>
<reference evidence="13 14" key="1">
    <citation type="submission" date="2023-07" db="EMBL/GenBank/DDBJ databases">
        <authorList>
            <person name="Lian W.-H."/>
        </authorList>
    </citation>
    <scope>NUCLEOTIDE SEQUENCE [LARGE SCALE GENOMIC DNA]</scope>
    <source>
        <strain evidence="13 14">SYSU DXS3180</strain>
    </source>
</reference>
<keyword evidence="2 8" id="KW-0813">Transport</keyword>
<dbReference type="Pfam" id="PF13715">
    <property type="entry name" value="CarbopepD_reg_2"/>
    <property type="match status" value="1"/>
</dbReference>
<evidence type="ECO:0000256" key="5">
    <source>
        <dbReference type="ARBA" id="ARBA00023077"/>
    </source>
</evidence>
<evidence type="ECO:0000256" key="6">
    <source>
        <dbReference type="ARBA" id="ARBA00023136"/>
    </source>
</evidence>
<dbReference type="Proteomes" id="UP001560573">
    <property type="component" value="Unassembled WGS sequence"/>
</dbReference>
<feature type="chain" id="PRO_5047379872" evidence="10">
    <location>
        <begin position="24"/>
        <end position="1017"/>
    </location>
</feature>
<dbReference type="InterPro" id="IPR036942">
    <property type="entry name" value="Beta-barrel_TonB_sf"/>
</dbReference>
<keyword evidence="13" id="KW-0675">Receptor</keyword>
<protein>
    <submittedName>
        <fullName evidence="13">TonB-dependent receptor</fullName>
    </submittedName>
</protein>
<evidence type="ECO:0000256" key="4">
    <source>
        <dbReference type="ARBA" id="ARBA00022692"/>
    </source>
</evidence>
<dbReference type="SUPFAM" id="SSF56935">
    <property type="entry name" value="Porins"/>
    <property type="match status" value="1"/>
</dbReference>
<keyword evidence="14" id="KW-1185">Reference proteome</keyword>
<comment type="similarity">
    <text evidence="8 9">Belongs to the TonB-dependent receptor family.</text>
</comment>
<feature type="signal peptide" evidence="10">
    <location>
        <begin position="1"/>
        <end position="23"/>
    </location>
</feature>
<dbReference type="PROSITE" id="PS52016">
    <property type="entry name" value="TONB_DEPENDENT_REC_3"/>
    <property type="match status" value="1"/>
</dbReference>
<evidence type="ECO:0000256" key="1">
    <source>
        <dbReference type="ARBA" id="ARBA00004571"/>
    </source>
</evidence>
<evidence type="ECO:0000256" key="10">
    <source>
        <dbReference type="SAM" id="SignalP"/>
    </source>
</evidence>
<dbReference type="InterPro" id="IPR037066">
    <property type="entry name" value="Plug_dom_sf"/>
</dbReference>
<dbReference type="InterPro" id="IPR023996">
    <property type="entry name" value="TonB-dep_OMP_SusC/RagA"/>
</dbReference>
<evidence type="ECO:0000259" key="12">
    <source>
        <dbReference type="Pfam" id="PF07715"/>
    </source>
</evidence>
<dbReference type="Pfam" id="PF07715">
    <property type="entry name" value="Plug"/>
    <property type="match status" value="1"/>
</dbReference>
<dbReference type="NCBIfam" id="TIGR04057">
    <property type="entry name" value="SusC_RagA_signa"/>
    <property type="match status" value="1"/>
</dbReference>
<keyword evidence="3 8" id="KW-1134">Transmembrane beta strand</keyword>
<keyword evidence="6 8" id="KW-0472">Membrane</keyword>
<comment type="caution">
    <text evidence="13">The sequence shown here is derived from an EMBL/GenBank/DDBJ whole genome shotgun (WGS) entry which is preliminary data.</text>
</comment>
<evidence type="ECO:0000256" key="9">
    <source>
        <dbReference type="RuleBase" id="RU003357"/>
    </source>
</evidence>
<evidence type="ECO:0000256" key="2">
    <source>
        <dbReference type="ARBA" id="ARBA00022448"/>
    </source>
</evidence>